<dbReference type="PATRIC" id="fig|1036673.3.peg.2209"/>
<dbReference type="KEGG" id="pms:KNP414_02447"/>
<gene>
    <name evidence="1" type="ordered locus">KNP414_02447</name>
</gene>
<sequence>MFSVTEYSVEKVKDPFGIIEGQRYEFRLDLEVEEDDELYSEQGVYVRVIYGVAENRSGIVKYDLYERSSDKYLEFDLEDEEVQTLELFCKERLQEAE</sequence>
<dbReference type="AlphaFoldDB" id="F8F823"/>
<protein>
    <recommendedName>
        <fullName evidence="3">Pullulanase</fullName>
    </recommendedName>
</protein>
<name>F8F823_PAEMK</name>
<reference evidence="2" key="1">
    <citation type="submission" date="2011-06" db="EMBL/GenBank/DDBJ databases">
        <title>Complete genome sequence of Paenibacillus mucilaginosus KNP414.</title>
        <authorList>
            <person name="Wang J."/>
            <person name="Hu S."/>
            <person name="Hu X."/>
            <person name="Zhang B."/>
            <person name="Dong D."/>
            <person name="Zhang S."/>
            <person name="Zhao K."/>
            <person name="Wu D."/>
        </authorList>
    </citation>
    <scope>NUCLEOTIDE SEQUENCE [LARGE SCALE GENOMIC DNA]</scope>
    <source>
        <strain evidence="2">KNP414</strain>
    </source>
</reference>
<reference evidence="1 2" key="2">
    <citation type="journal article" date="2013" name="Genome Announc.">
        <title>Genome Sequence of Growth-Improving Paenibacillus mucilaginosus Strain KNP414.</title>
        <authorList>
            <person name="Lu J.J."/>
            <person name="Wang J.F."/>
            <person name="Hu X.F."/>
        </authorList>
    </citation>
    <scope>NUCLEOTIDE SEQUENCE [LARGE SCALE GENOMIC DNA]</scope>
    <source>
        <strain evidence="1 2">KNP414</strain>
    </source>
</reference>
<evidence type="ECO:0000313" key="2">
    <source>
        <dbReference type="Proteomes" id="UP000006620"/>
    </source>
</evidence>
<dbReference type="InterPro" id="IPR045424">
    <property type="entry name" value="DUF6509"/>
</dbReference>
<dbReference type="Proteomes" id="UP000006620">
    <property type="component" value="Chromosome"/>
</dbReference>
<accession>F8F823</accession>
<evidence type="ECO:0008006" key="3">
    <source>
        <dbReference type="Google" id="ProtNLM"/>
    </source>
</evidence>
<dbReference type="RefSeq" id="WP_013916169.1">
    <property type="nucleotide sequence ID" value="NC_015690.1"/>
</dbReference>
<dbReference type="Pfam" id="PF20119">
    <property type="entry name" value="DUF6509"/>
    <property type="match status" value="1"/>
</dbReference>
<dbReference type="EMBL" id="CP002869">
    <property type="protein sequence ID" value="AEI41008.1"/>
    <property type="molecule type" value="Genomic_DNA"/>
</dbReference>
<evidence type="ECO:0000313" key="1">
    <source>
        <dbReference type="EMBL" id="AEI41008.1"/>
    </source>
</evidence>
<dbReference type="HOGENOM" id="CLU_2331137_0_0_9"/>
<organism evidence="1 2">
    <name type="scientific">Paenibacillus mucilaginosus (strain KNP414)</name>
    <dbReference type="NCBI Taxonomy" id="1036673"/>
    <lineage>
        <taxon>Bacteria</taxon>
        <taxon>Bacillati</taxon>
        <taxon>Bacillota</taxon>
        <taxon>Bacilli</taxon>
        <taxon>Bacillales</taxon>
        <taxon>Paenibacillaceae</taxon>
        <taxon>Paenibacillus</taxon>
    </lineage>
</organism>
<proteinExistence type="predicted"/>